<keyword evidence="1" id="KW-0732">Signal</keyword>
<sequence length="162" mass="17297">MRVSLVASALAAAAVANAVIITETLPPSGICWETGTITSTITAPGVTTTVHDPHTVTSTRTVYVYPTKRAFQDRELPEQALPAPPQVTEFKARAIPPQARAAAAFDEPEKTTIVEIVPCFTSTFPPVVTKTDDHITATTTQYASTAVETYTYTLCIEGHMCG</sequence>
<reference evidence="2 3" key="1">
    <citation type="journal article" date="2016" name="Mol. Biol. Evol.">
        <title>Comparative Genomics of Early-Diverging Mushroom-Forming Fungi Provides Insights into the Origins of Lignocellulose Decay Capabilities.</title>
        <authorList>
            <person name="Nagy L.G."/>
            <person name="Riley R."/>
            <person name="Tritt A."/>
            <person name="Adam C."/>
            <person name="Daum C."/>
            <person name="Floudas D."/>
            <person name="Sun H."/>
            <person name="Yadav J.S."/>
            <person name="Pangilinan J."/>
            <person name="Larsson K.H."/>
            <person name="Matsuura K."/>
            <person name="Barry K."/>
            <person name="Labutti K."/>
            <person name="Kuo R."/>
            <person name="Ohm R.A."/>
            <person name="Bhattacharya S.S."/>
            <person name="Shirouzu T."/>
            <person name="Yoshinaga Y."/>
            <person name="Martin F.M."/>
            <person name="Grigoriev I.V."/>
            <person name="Hibbett D.S."/>
        </authorList>
    </citation>
    <scope>NUCLEOTIDE SEQUENCE [LARGE SCALE GENOMIC DNA]</scope>
    <source>
        <strain evidence="2 3">HHB12029</strain>
    </source>
</reference>
<name>A0A165IPA6_EXIGL</name>
<gene>
    <name evidence="2" type="ORF">EXIGLDRAFT_835509</name>
</gene>
<dbReference type="AlphaFoldDB" id="A0A165IPA6"/>
<evidence type="ECO:0000313" key="3">
    <source>
        <dbReference type="Proteomes" id="UP000077266"/>
    </source>
</evidence>
<feature type="signal peptide" evidence="1">
    <location>
        <begin position="1"/>
        <end position="18"/>
    </location>
</feature>
<dbReference type="Proteomes" id="UP000077266">
    <property type="component" value="Unassembled WGS sequence"/>
</dbReference>
<dbReference type="InParanoid" id="A0A165IPA6"/>
<evidence type="ECO:0000313" key="2">
    <source>
        <dbReference type="EMBL" id="KZV93682.1"/>
    </source>
</evidence>
<feature type="chain" id="PRO_5007859392" evidence="1">
    <location>
        <begin position="19"/>
        <end position="162"/>
    </location>
</feature>
<evidence type="ECO:0000256" key="1">
    <source>
        <dbReference type="SAM" id="SignalP"/>
    </source>
</evidence>
<accession>A0A165IPA6</accession>
<protein>
    <submittedName>
        <fullName evidence="2">Uncharacterized protein</fullName>
    </submittedName>
</protein>
<keyword evidence="3" id="KW-1185">Reference proteome</keyword>
<dbReference type="EMBL" id="KV425985">
    <property type="protein sequence ID" value="KZV93682.1"/>
    <property type="molecule type" value="Genomic_DNA"/>
</dbReference>
<proteinExistence type="predicted"/>
<organism evidence="2 3">
    <name type="scientific">Exidia glandulosa HHB12029</name>
    <dbReference type="NCBI Taxonomy" id="1314781"/>
    <lineage>
        <taxon>Eukaryota</taxon>
        <taxon>Fungi</taxon>
        <taxon>Dikarya</taxon>
        <taxon>Basidiomycota</taxon>
        <taxon>Agaricomycotina</taxon>
        <taxon>Agaricomycetes</taxon>
        <taxon>Auriculariales</taxon>
        <taxon>Exidiaceae</taxon>
        <taxon>Exidia</taxon>
    </lineage>
</organism>